<dbReference type="InterPro" id="IPR023214">
    <property type="entry name" value="HAD_sf"/>
</dbReference>
<protein>
    <recommendedName>
        <fullName evidence="4">P-type phospholipid transporter</fullName>
        <ecNumber evidence="4">7.6.2.1</ecNumber>
    </recommendedName>
</protein>
<dbReference type="GO" id="GO:0005524">
    <property type="term" value="F:ATP binding"/>
    <property type="evidence" value="ECO:0007669"/>
    <property type="project" value="UniProtKB-KW"/>
</dbReference>
<dbReference type="SUPFAM" id="SSF56784">
    <property type="entry name" value="HAD-like"/>
    <property type="match status" value="1"/>
</dbReference>
<evidence type="ECO:0000256" key="3">
    <source>
        <dbReference type="ARBA" id="ARBA00008109"/>
    </source>
</evidence>
<dbReference type="GO" id="GO:0045332">
    <property type="term" value="P:phospholipid translocation"/>
    <property type="evidence" value="ECO:0007669"/>
    <property type="project" value="TreeGrafter"/>
</dbReference>
<evidence type="ECO:0000256" key="2">
    <source>
        <dbReference type="ARBA" id="ARBA00004127"/>
    </source>
</evidence>
<reference evidence="16 17" key="1">
    <citation type="journal article" date="2018" name="Mol. Biol. Evol.">
        <title>Analysis of the draft genome of the red seaweed Gracilariopsis chorda provides insights into genome size evolution in Rhodophyta.</title>
        <authorList>
            <person name="Lee J."/>
            <person name="Yang E.C."/>
            <person name="Graf L."/>
            <person name="Yang J.H."/>
            <person name="Qiu H."/>
            <person name="Zel Zion U."/>
            <person name="Chan C.X."/>
            <person name="Stephens T.G."/>
            <person name="Weber A.P.M."/>
            <person name="Boo G.H."/>
            <person name="Boo S.M."/>
            <person name="Kim K.M."/>
            <person name="Shin Y."/>
            <person name="Jung M."/>
            <person name="Lee S.J."/>
            <person name="Yim H.S."/>
            <person name="Lee J.H."/>
            <person name="Bhattacharya D."/>
            <person name="Yoon H.S."/>
        </authorList>
    </citation>
    <scope>NUCLEOTIDE SEQUENCE [LARGE SCALE GENOMIC DNA]</scope>
    <source>
        <strain evidence="16 17">SKKU-2015</strain>
        <tissue evidence="16">Whole body</tissue>
    </source>
</reference>
<comment type="subcellular location">
    <subcellularLocation>
        <location evidence="2">Endomembrane system</location>
        <topology evidence="2">Multi-pass membrane protein</topology>
    </subcellularLocation>
</comment>
<dbReference type="FunFam" id="3.40.50.1000:FF:000009">
    <property type="entry name" value="Phospholipid-transporting ATPase"/>
    <property type="match status" value="1"/>
</dbReference>
<evidence type="ECO:0000256" key="1">
    <source>
        <dbReference type="ARBA" id="ARBA00001946"/>
    </source>
</evidence>
<dbReference type="PANTHER" id="PTHR24092">
    <property type="entry name" value="PROBABLE PHOSPHOLIPID-TRANSPORTING ATPASE"/>
    <property type="match status" value="1"/>
</dbReference>
<comment type="cofactor">
    <cofactor evidence="1">
        <name>Mg(2+)</name>
        <dbReference type="ChEBI" id="CHEBI:18420"/>
    </cofactor>
</comment>
<comment type="catalytic activity">
    <reaction evidence="15">
        <text>ATP + H2O + phospholipidSide 1 = ADP + phosphate + phospholipidSide 2.</text>
        <dbReference type="EC" id="7.6.2.1"/>
    </reaction>
</comment>
<organism evidence="16 17">
    <name type="scientific">Gracilariopsis chorda</name>
    <dbReference type="NCBI Taxonomy" id="448386"/>
    <lineage>
        <taxon>Eukaryota</taxon>
        <taxon>Rhodophyta</taxon>
        <taxon>Florideophyceae</taxon>
        <taxon>Rhodymeniophycidae</taxon>
        <taxon>Gracilariales</taxon>
        <taxon>Gracilariaceae</taxon>
        <taxon>Gracilariopsis</taxon>
    </lineage>
</organism>
<keyword evidence="5" id="KW-0813">Transport</keyword>
<evidence type="ECO:0000256" key="10">
    <source>
        <dbReference type="ARBA" id="ARBA00022842"/>
    </source>
</evidence>
<keyword evidence="6" id="KW-0812">Transmembrane</keyword>
<keyword evidence="12" id="KW-1133">Transmembrane helix</keyword>
<keyword evidence="11" id="KW-1278">Translocase</keyword>
<comment type="similarity">
    <text evidence="3">Belongs to the cation transport ATPase (P-type) (TC 3.A.3) family. Type IV subfamily.</text>
</comment>
<proteinExistence type="inferred from homology"/>
<dbReference type="GO" id="GO:0006890">
    <property type="term" value="P:retrograde vesicle-mediated transport, Golgi to endoplasmic reticulum"/>
    <property type="evidence" value="ECO:0007669"/>
    <property type="project" value="TreeGrafter"/>
</dbReference>
<dbReference type="PANTHER" id="PTHR24092:SF5">
    <property type="entry name" value="PHOSPHOLIPID-TRANSPORTING ATPASE"/>
    <property type="match status" value="1"/>
</dbReference>
<evidence type="ECO:0000256" key="4">
    <source>
        <dbReference type="ARBA" id="ARBA00012189"/>
    </source>
</evidence>
<dbReference type="Pfam" id="PF00702">
    <property type="entry name" value="Hydrolase"/>
    <property type="match status" value="1"/>
</dbReference>
<dbReference type="GO" id="GO:0005768">
    <property type="term" value="C:endosome"/>
    <property type="evidence" value="ECO:0007669"/>
    <property type="project" value="TreeGrafter"/>
</dbReference>
<evidence type="ECO:0000256" key="7">
    <source>
        <dbReference type="ARBA" id="ARBA00022723"/>
    </source>
</evidence>
<evidence type="ECO:0000256" key="11">
    <source>
        <dbReference type="ARBA" id="ARBA00022967"/>
    </source>
</evidence>
<accession>A0A2V3IDH9</accession>
<keyword evidence="8" id="KW-0547">Nucleotide-binding</keyword>
<evidence type="ECO:0000256" key="8">
    <source>
        <dbReference type="ARBA" id="ARBA00022741"/>
    </source>
</evidence>
<dbReference type="OrthoDB" id="377733at2759"/>
<comment type="caution">
    <text evidence="16">The sequence shown here is derived from an EMBL/GenBank/DDBJ whole genome shotgun (WGS) entry which is preliminary data.</text>
</comment>
<dbReference type="Proteomes" id="UP000247409">
    <property type="component" value="Unassembled WGS sequence"/>
</dbReference>
<evidence type="ECO:0000256" key="15">
    <source>
        <dbReference type="ARBA" id="ARBA00034036"/>
    </source>
</evidence>
<dbReference type="InterPro" id="IPR036412">
    <property type="entry name" value="HAD-like_sf"/>
</dbReference>
<dbReference type="PRINTS" id="PR00119">
    <property type="entry name" value="CATATPASE"/>
</dbReference>
<evidence type="ECO:0000313" key="16">
    <source>
        <dbReference type="EMBL" id="PXF40133.1"/>
    </source>
</evidence>
<keyword evidence="13" id="KW-0445">Lipid transport</keyword>
<keyword evidence="7" id="KW-0479">Metal-binding</keyword>
<evidence type="ECO:0000256" key="6">
    <source>
        <dbReference type="ARBA" id="ARBA00022692"/>
    </source>
</evidence>
<dbReference type="EC" id="7.6.2.1" evidence="4"/>
<dbReference type="EMBL" id="NBIV01000356">
    <property type="protein sequence ID" value="PXF40133.1"/>
    <property type="molecule type" value="Genomic_DNA"/>
</dbReference>
<dbReference type="GO" id="GO:0140326">
    <property type="term" value="F:ATPase-coupled intramembrane lipid transporter activity"/>
    <property type="evidence" value="ECO:0007669"/>
    <property type="project" value="UniProtKB-EC"/>
</dbReference>
<dbReference type="GO" id="GO:0005802">
    <property type="term" value="C:trans-Golgi network"/>
    <property type="evidence" value="ECO:0007669"/>
    <property type="project" value="TreeGrafter"/>
</dbReference>
<evidence type="ECO:0000256" key="9">
    <source>
        <dbReference type="ARBA" id="ARBA00022840"/>
    </source>
</evidence>
<dbReference type="GO" id="GO:0006897">
    <property type="term" value="P:endocytosis"/>
    <property type="evidence" value="ECO:0007669"/>
    <property type="project" value="TreeGrafter"/>
</dbReference>
<dbReference type="STRING" id="448386.A0A2V3IDH9"/>
<evidence type="ECO:0000256" key="5">
    <source>
        <dbReference type="ARBA" id="ARBA00022448"/>
    </source>
</evidence>
<dbReference type="GO" id="GO:0005886">
    <property type="term" value="C:plasma membrane"/>
    <property type="evidence" value="ECO:0007669"/>
    <property type="project" value="TreeGrafter"/>
</dbReference>
<keyword evidence="9" id="KW-0067">ATP-binding</keyword>
<keyword evidence="17" id="KW-1185">Reference proteome</keyword>
<name>A0A2V3IDH9_9FLOR</name>
<gene>
    <name evidence="16" type="ORF">BWQ96_10171</name>
</gene>
<dbReference type="AlphaFoldDB" id="A0A2V3IDH9"/>
<keyword evidence="14" id="KW-0472">Membrane</keyword>
<evidence type="ECO:0000256" key="13">
    <source>
        <dbReference type="ARBA" id="ARBA00023055"/>
    </source>
</evidence>
<evidence type="ECO:0000313" key="17">
    <source>
        <dbReference type="Proteomes" id="UP000247409"/>
    </source>
</evidence>
<dbReference type="GO" id="GO:0046872">
    <property type="term" value="F:metal ion binding"/>
    <property type="evidence" value="ECO:0007669"/>
    <property type="project" value="UniProtKB-KW"/>
</dbReference>
<sequence length="265" mass="28994">MGVIVQNQQSKNITLYVKGADTVMSRKVRYNDWLDEECGNLAREGLHAPVYARRDLSVTEYTTFSEKWQAARTCSLNRKESMAAVQSDVEHDMNLLAPTGVEDKLQPNVLETLEKLRHAGIRVWVLTGDKVETATCIVISSRLAQRSQGIFRVTGLKSRKEASTALSRFRRQAGSDVLVVDGSSLQILLDMFPEEFIELAATVPAAVACRCSPTQKATVVELLKEHLNKRVAAIGDGGNDVGMIQQAHAGIVIPGKEGMQASLAS</sequence>
<evidence type="ECO:0000256" key="14">
    <source>
        <dbReference type="ARBA" id="ARBA00023136"/>
    </source>
</evidence>
<dbReference type="Gene3D" id="3.40.50.1000">
    <property type="entry name" value="HAD superfamily/HAD-like"/>
    <property type="match status" value="1"/>
</dbReference>
<keyword evidence="10" id="KW-0460">Magnesium</keyword>
<evidence type="ECO:0000256" key="12">
    <source>
        <dbReference type="ARBA" id="ARBA00022989"/>
    </source>
</evidence>